<dbReference type="CDD" id="cd02788">
    <property type="entry name" value="MopB_CT_NDH-1_NuoG2-N7"/>
    <property type="match status" value="1"/>
</dbReference>
<evidence type="ECO:0000256" key="6">
    <source>
        <dbReference type="ARBA" id="ARBA00022719"/>
    </source>
</evidence>
<feature type="domain" description="4Fe-4S Mo/W bis-MGD-type" evidence="18">
    <location>
        <begin position="221"/>
        <end position="277"/>
    </location>
</feature>
<dbReference type="SUPFAM" id="SSF54292">
    <property type="entry name" value="2Fe-2S ferredoxin-like"/>
    <property type="match status" value="1"/>
</dbReference>
<evidence type="ECO:0000256" key="4">
    <source>
        <dbReference type="ARBA" id="ARBA00022485"/>
    </source>
</evidence>
<evidence type="ECO:0000313" key="20">
    <source>
        <dbReference type="EMBL" id="MDT0496065.1"/>
    </source>
</evidence>
<dbReference type="SUPFAM" id="SSF53706">
    <property type="entry name" value="Formate dehydrogenase/DMSO reductase, domains 1-3"/>
    <property type="match status" value="1"/>
</dbReference>
<keyword evidence="9 15" id="KW-0408">Iron</keyword>
<comment type="catalytic activity">
    <reaction evidence="14 15">
        <text>a quinone + NADH + 5 H(+)(in) = a quinol + NAD(+) + 4 H(+)(out)</text>
        <dbReference type="Rhea" id="RHEA:57888"/>
        <dbReference type="ChEBI" id="CHEBI:15378"/>
        <dbReference type="ChEBI" id="CHEBI:24646"/>
        <dbReference type="ChEBI" id="CHEBI:57540"/>
        <dbReference type="ChEBI" id="CHEBI:57945"/>
        <dbReference type="ChEBI" id="CHEBI:132124"/>
    </reaction>
</comment>
<gene>
    <name evidence="20" type="primary">nuoG</name>
    <name evidence="20" type="ORF">RM530_01615</name>
</gene>
<keyword evidence="21" id="KW-1185">Reference proteome</keyword>
<evidence type="ECO:0000259" key="18">
    <source>
        <dbReference type="PROSITE" id="PS51669"/>
    </source>
</evidence>
<dbReference type="Gene3D" id="3.10.20.740">
    <property type="match status" value="1"/>
</dbReference>
<dbReference type="InterPro" id="IPR009010">
    <property type="entry name" value="Asp_de-COase-like_dom_sf"/>
</dbReference>
<evidence type="ECO:0000256" key="13">
    <source>
        <dbReference type="ARBA" id="ARBA00026021"/>
    </source>
</evidence>
<comment type="cofactor">
    <cofactor evidence="1 15">
        <name>[4Fe-4S] cluster</name>
        <dbReference type="ChEBI" id="CHEBI:49883"/>
    </cofactor>
</comment>
<comment type="similarity">
    <text evidence="3 15">Belongs to the complex I 75 kDa subunit family.</text>
</comment>
<dbReference type="CDD" id="cd02771">
    <property type="entry name" value="MopB_NDH-1_NuoG2-N7"/>
    <property type="match status" value="1"/>
</dbReference>
<dbReference type="RefSeq" id="WP_311363458.1">
    <property type="nucleotide sequence ID" value="NZ_JAVRIC010000002.1"/>
</dbReference>
<keyword evidence="11 15" id="KW-0520">NAD</keyword>
<dbReference type="Gene3D" id="3.40.50.740">
    <property type="match status" value="1"/>
</dbReference>
<dbReference type="InterPro" id="IPR010228">
    <property type="entry name" value="NADH_UbQ_OxRdtase_Gsu"/>
</dbReference>
<evidence type="ECO:0000256" key="2">
    <source>
        <dbReference type="ARBA" id="ARBA00002378"/>
    </source>
</evidence>
<dbReference type="Gene3D" id="2.40.40.20">
    <property type="match status" value="1"/>
</dbReference>
<keyword evidence="7 15" id="KW-0479">Metal-binding</keyword>
<feature type="region of interest" description="Disordered" evidence="16">
    <location>
        <begin position="655"/>
        <end position="705"/>
    </location>
</feature>
<evidence type="ECO:0000256" key="11">
    <source>
        <dbReference type="ARBA" id="ARBA00023027"/>
    </source>
</evidence>
<feature type="domain" description="4Fe-4S His(Cys)3-ligated-type" evidence="19">
    <location>
        <begin position="83"/>
        <end position="122"/>
    </location>
</feature>
<comment type="function">
    <text evidence="2">NDH-1 shuttles electrons from NADH, via FMN and iron-sulfur (Fe-S) centers, to quinones in the respiratory chain. The immediate electron acceptor for the enzyme in this species is believed to be ubiquinone. Couples the redox reaction to proton translocation (for every two electrons transferred, four hydrogen ions are translocated across the cytoplasmic membrane), and thus conserves the redox energy in a proton gradient.</text>
</comment>
<dbReference type="InterPro" id="IPR001041">
    <property type="entry name" value="2Fe-2S_ferredoxin-type"/>
</dbReference>
<dbReference type="Gene3D" id="3.30.200.210">
    <property type="match status" value="1"/>
</dbReference>
<evidence type="ECO:0000256" key="15">
    <source>
        <dbReference type="RuleBase" id="RU003525"/>
    </source>
</evidence>
<dbReference type="InterPro" id="IPR019574">
    <property type="entry name" value="NADH_UbQ_OxRdtase_Gsu_4Fe4S-bd"/>
</dbReference>
<keyword evidence="10 15" id="KW-0411">Iron-sulfur</keyword>
<dbReference type="CDD" id="cd00207">
    <property type="entry name" value="fer2"/>
    <property type="match status" value="1"/>
</dbReference>
<dbReference type="PROSITE" id="PS00643">
    <property type="entry name" value="COMPLEX1_75K_3"/>
    <property type="match status" value="1"/>
</dbReference>
<organism evidence="20 21">
    <name type="scientific">Banduia mediterranea</name>
    <dbReference type="NCBI Taxonomy" id="3075609"/>
    <lineage>
        <taxon>Bacteria</taxon>
        <taxon>Pseudomonadati</taxon>
        <taxon>Pseudomonadota</taxon>
        <taxon>Gammaproteobacteria</taxon>
        <taxon>Nevskiales</taxon>
        <taxon>Algiphilaceae</taxon>
        <taxon>Banduia</taxon>
    </lineage>
</organism>
<comment type="caution">
    <text evidence="20">The sequence shown here is derived from an EMBL/GenBank/DDBJ whole genome shotgun (WGS) entry which is preliminary data.</text>
</comment>
<evidence type="ECO:0000256" key="12">
    <source>
        <dbReference type="ARBA" id="ARBA00023075"/>
    </source>
</evidence>
<evidence type="ECO:0000256" key="10">
    <source>
        <dbReference type="ARBA" id="ARBA00023014"/>
    </source>
</evidence>
<dbReference type="Pfam" id="PF00384">
    <property type="entry name" value="Molybdopterin"/>
    <property type="match status" value="1"/>
</dbReference>
<dbReference type="Pfam" id="PF22117">
    <property type="entry name" value="Fer4_Nqo3"/>
    <property type="match status" value="1"/>
</dbReference>
<dbReference type="InterPro" id="IPR054351">
    <property type="entry name" value="NADH_UbQ_OxRdtase_ferredoxin"/>
</dbReference>
<evidence type="ECO:0000256" key="1">
    <source>
        <dbReference type="ARBA" id="ARBA00001966"/>
    </source>
</evidence>
<dbReference type="InterPro" id="IPR006963">
    <property type="entry name" value="Mopterin_OxRdtase_4Fe-4S_dom"/>
</dbReference>
<protein>
    <recommendedName>
        <fullName evidence="15">NADH-quinone oxidoreductase</fullName>
        <ecNumber evidence="15">7.1.1.-</ecNumber>
    </recommendedName>
</protein>
<dbReference type="SMART" id="SM00926">
    <property type="entry name" value="Molybdop_Fe4S4"/>
    <property type="match status" value="1"/>
</dbReference>
<dbReference type="SUPFAM" id="SSF54862">
    <property type="entry name" value="4Fe-4S ferredoxins"/>
    <property type="match status" value="1"/>
</dbReference>
<dbReference type="Pfam" id="PF13510">
    <property type="entry name" value="Fer2_4"/>
    <property type="match status" value="1"/>
</dbReference>
<dbReference type="InterPro" id="IPR036010">
    <property type="entry name" value="2Fe-2S_ferredoxin-like_sf"/>
</dbReference>
<keyword evidence="4 15" id="KW-0004">4Fe-4S</keyword>
<dbReference type="PROSITE" id="PS00641">
    <property type="entry name" value="COMPLEX1_75K_1"/>
    <property type="match status" value="1"/>
</dbReference>
<evidence type="ECO:0000259" key="17">
    <source>
        <dbReference type="PROSITE" id="PS51085"/>
    </source>
</evidence>
<evidence type="ECO:0000256" key="7">
    <source>
        <dbReference type="ARBA" id="ARBA00022723"/>
    </source>
</evidence>
<evidence type="ECO:0000256" key="8">
    <source>
        <dbReference type="ARBA" id="ARBA00022967"/>
    </source>
</evidence>
<dbReference type="PROSITE" id="PS51669">
    <property type="entry name" value="4FE4S_MOW_BIS_MGD"/>
    <property type="match status" value="1"/>
</dbReference>
<dbReference type="EMBL" id="JAVRIC010000002">
    <property type="protein sequence ID" value="MDT0496065.1"/>
    <property type="molecule type" value="Genomic_DNA"/>
</dbReference>
<dbReference type="Pfam" id="PF10588">
    <property type="entry name" value="NADH-G_4Fe-4S_3"/>
    <property type="match status" value="1"/>
</dbReference>
<comment type="function">
    <text evidence="15">NDH-1 shuttles electrons from NADH, via FMN and iron-sulfur (Fe-S) centers, to quinones in the respiratory chain. Couples the redox reaction to proton translocation (for every two electrons transferred, four hydrogen ions are translocated across the cytoplasmic membrane), and thus conserves the redox energy in a proton gradient.</text>
</comment>
<dbReference type="PROSITE" id="PS51085">
    <property type="entry name" value="2FE2S_FER_2"/>
    <property type="match status" value="1"/>
</dbReference>
<dbReference type="PANTHER" id="PTHR43105">
    <property type="entry name" value="RESPIRATORY NITRATE REDUCTASE"/>
    <property type="match status" value="1"/>
</dbReference>
<evidence type="ECO:0000256" key="5">
    <source>
        <dbReference type="ARBA" id="ARBA00022714"/>
    </source>
</evidence>
<name>A0ABU2WDZ1_9GAMM</name>
<dbReference type="Pfam" id="PF04879">
    <property type="entry name" value="Molybdop_Fe4S4"/>
    <property type="match status" value="1"/>
</dbReference>
<dbReference type="SMART" id="SM00929">
    <property type="entry name" value="NADH-G_4Fe-4S_3"/>
    <property type="match status" value="1"/>
</dbReference>
<dbReference type="InterPro" id="IPR000283">
    <property type="entry name" value="NADH_UbQ_OxRdtase_75kDa_su_CS"/>
</dbReference>
<dbReference type="Pfam" id="PF01568">
    <property type="entry name" value="Molydop_binding"/>
    <property type="match status" value="1"/>
</dbReference>
<evidence type="ECO:0000256" key="9">
    <source>
        <dbReference type="ARBA" id="ARBA00023004"/>
    </source>
</evidence>
<keyword evidence="6 15" id="KW-0874">Quinone</keyword>
<feature type="compositionally biased region" description="Basic and acidic residues" evidence="16">
    <location>
        <begin position="673"/>
        <end position="687"/>
    </location>
</feature>
<keyword evidence="12" id="KW-0830">Ubiquinone</keyword>
<sequence>MATIHIDKKQYDVDGTDNLLHACLSLGLDIPYFCWHPALGSVGACRQCAVKQYKDADDTRGRIVMSCMTPSSDGSYISIDDAEAKAFRKTIVEYLMSNHPHDCPVCEEGGHCHLQDVTVMTGHARRRYRFAKRTHRNQDLGPFIAHEMNRCIACYRCVRYYNDYAGGTDLGVFGTASNVYFGRATDGTLENEFSGNLTEVCPTGVFTDKTHSERYVRKWDMQFAPSICGGCSMGCNTSPGERYGEIRRVENRYNSDLNHYFLCDRGRFGYGYTNRKDRPRRIRITVDGATRELDTDEGLDAATRLLGGARRVIGIGSPRASLEANFALRQRVGADNFSTGLSAREHQLTGLILQLQRELPIANATLRGVETRDAALVLGEDVMQTAPRLALALRQTVRSAGLAKAIEKKVPPWQADGVEDVRDGAMHPLFIATPTDTRLDDIAADTVRAAPADLAALGYAVARIIDNSAPAIGGLDEEAQGRAQTIAEALLASEQPLIVSGTGCDSGAVIEAAANVALALYRRGKPVEWVLIAPEANSLGVRLMDGVDVDTALGWLAAGEADTVLVLENDLYRRAPRATVDTALSNKTLLVIDHQMHETAQRAKLLLPAATLFESDGTLVNYETRAQRFFQVFDPSYYDAGNEVRESWRWMQDLGAGDAGNSTRPPPLPLGEGRGEGERPKSADSPERAPSALIPSPSPGGRREHSVWNSLDEVTAACALAVPALAGIVGAAPGAAFRYEGMKMAREPHRYSGRTAMRANLSVHEPRAPQDPDSALAFSMEGYQGTAKPASLIAFAWAPNWNSPQAWNKFQDEVGGALRINPPSEHLIKSSGSGDYRAWSSPAPAEGPVALPLHHIFGSDALSARAAPIASRMPAAYVALHPDDASQLGLAEGASVKISLDGTATTLPLRLDDSLMPGQVGLPRGLPGVPYFDGGAAIQLGVNG</sequence>
<dbReference type="SUPFAM" id="SSF50692">
    <property type="entry name" value="ADC-like"/>
    <property type="match status" value="1"/>
</dbReference>
<dbReference type="EC" id="7.1.1.-" evidence="15"/>
<evidence type="ECO:0000259" key="19">
    <source>
        <dbReference type="PROSITE" id="PS51839"/>
    </source>
</evidence>
<comment type="subunit">
    <text evidence="13">Composed of 13 different subunits. Subunits NuoCD, E, F, and G constitute the peripheral sector of the complex.</text>
</comment>
<evidence type="ECO:0000313" key="21">
    <source>
        <dbReference type="Proteomes" id="UP001254608"/>
    </source>
</evidence>
<keyword evidence="5 15" id="KW-0001">2Fe-2S</keyword>
<accession>A0ABU2WDZ1</accession>
<dbReference type="Proteomes" id="UP001254608">
    <property type="component" value="Unassembled WGS sequence"/>
</dbReference>
<reference evidence="20 21" key="1">
    <citation type="submission" date="2023-09" db="EMBL/GenBank/DDBJ databases">
        <authorList>
            <person name="Rey-Velasco X."/>
        </authorList>
    </citation>
    <scope>NUCLEOTIDE SEQUENCE [LARGE SCALE GENOMIC DNA]</scope>
    <source>
        <strain evidence="20 21">W345</strain>
    </source>
</reference>
<dbReference type="PANTHER" id="PTHR43105:SF10">
    <property type="entry name" value="NADH-QUINONE OXIDOREDUCTASE SUBUNIT G"/>
    <property type="match status" value="1"/>
</dbReference>
<keyword evidence="8 15" id="KW-1278">Translocase</keyword>
<dbReference type="PROSITE" id="PS51839">
    <property type="entry name" value="4FE4S_HC3"/>
    <property type="match status" value="1"/>
</dbReference>
<dbReference type="InterPro" id="IPR006656">
    <property type="entry name" value="Mopterin_OxRdtase"/>
</dbReference>
<dbReference type="InterPro" id="IPR006657">
    <property type="entry name" value="MoPterin_dinucl-bd_dom"/>
</dbReference>
<feature type="domain" description="2Fe-2S ferredoxin-type" evidence="17">
    <location>
        <begin position="1"/>
        <end position="83"/>
    </location>
</feature>
<dbReference type="NCBIfam" id="TIGR01973">
    <property type="entry name" value="NuoG"/>
    <property type="match status" value="1"/>
</dbReference>
<dbReference type="InterPro" id="IPR050123">
    <property type="entry name" value="Prok_molybdopt-oxidoreductase"/>
</dbReference>
<proteinExistence type="inferred from homology"/>
<evidence type="ECO:0000256" key="16">
    <source>
        <dbReference type="SAM" id="MobiDB-lite"/>
    </source>
</evidence>
<evidence type="ECO:0000256" key="14">
    <source>
        <dbReference type="ARBA" id="ARBA00047712"/>
    </source>
</evidence>
<evidence type="ECO:0000256" key="3">
    <source>
        <dbReference type="ARBA" id="ARBA00005404"/>
    </source>
</evidence>
<dbReference type="PROSITE" id="PS00642">
    <property type="entry name" value="COMPLEX1_75K_2"/>
    <property type="match status" value="1"/>
</dbReference>
<comment type="cofactor">
    <cofactor evidence="15">
        <name>[2Fe-2S] cluster</name>
        <dbReference type="ChEBI" id="CHEBI:190135"/>
    </cofactor>
    <text evidence="15">Binds 1 [2Fe-2S] cluster per subunit.</text>
</comment>